<gene>
    <name evidence="1" type="ORF">GK091_18510</name>
</gene>
<name>A0A6M0IMU8_9BACT</name>
<comment type="caution">
    <text evidence="1">The sequence shown here is derived from an EMBL/GenBank/DDBJ whole genome shotgun (WGS) entry which is preliminary data.</text>
</comment>
<evidence type="ECO:0000313" key="1">
    <source>
        <dbReference type="EMBL" id="NEU68885.1"/>
    </source>
</evidence>
<keyword evidence="2" id="KW-1185">Reference proteome</keyword>
<evidence type="ECO:0000313" key="2">
    <source>
        <dbReference type="Proteomes" id="UP000477386"/>
    </source>
</evidence>
<accession>A0A6M0IMU8</accession>
<proteinExistence type="predicted"/>
<dbReference type="EMBL" id="JAAGNZ010000002">
    <property type="protein sequence ID" value="NEU68885.1"/>
    <property type="molecule type" value="Genomic_DNA"/>
</dbReference>
<dbReference type="Proteomes" id="UP000477386">
    <property type="component" value="Unassembled WGS sequence"/>
</dbReference>
<dbReference type="RefSeq" id="WP_164041378.1">
    <property type="nucleotide sequence ID" value="NZ_JAAGNZ010000002.1"/>
</dbReference>
<protein>
    <submittedName>
        <fullName evidence="1">Uncharacterized protein</fullName>
    </submittedName>
</protein>
<dbReference type="AlphaFoldDB" id="A0A6M0IMU8"/>
<reference evidence="1 2" key="1">
    <citation type="submission" date="2020-02" db="EMBL/GenBank/DDBJ databases">
        <title>Draft genome sequence of two Spirosoma agri KCTC 52727 and Spirosoma terrae KCTC 52035.</title>
        <authorList>
            <person name="Rojas J."/>
            <person name="Ambika Manirajan B."/>
            <person name="Ratering S."/>
            <person name="Suarez C."/>
            <person name="Schnell S."/>
        </authorList>
    </citation>
    <scope>NUCLEOTIDE SEQUENCE [LARGE SCALE GENOMIC DNA]</scope>
    <source>
        <strain evidence="1 2">KCTC 52727</strain>
    </source>
</reference>
<organism evidence="1 2">
    <name type="scientific">Spirosoma agri</name>
    <dbReference type="NCBI Taxonomy" id="1987381"/>
    <lineage>
        <taxon>Bacteria</taxon>
        <taxon>Pseudomonadati</taxon>
        <taxon>Bacteroidota</taxon>
        <taxon>Cytophagia</taxon>
        <taxon>Cytophagales</taxon>
        <taxon>Cytophagaceae</taxon>
        <taxon>Spirosoma</taxon>
    </lineage>
</organism>
<sequence length="136" mass="15158">MATIFTENAGRFLTPQETKAMTRSYRDQKLAVGLSANDYVRSEYFGINQINELLNKEGCVGLRIHHAKRWEDAEGNPTKEGTGQLKPRVLLTAVDARGQDIVTKQDNRSLKDMSVNRGDDTLGDGYTCPQHCPTNS</sequence>